<reference evidence="3 4" key="1">
    <citation type="submission" date="2020-08" db="EMBL/GenBank/DDBJ databases">
        <title>Sequencing the genomes of 1000 actinobacteria strains.</title>
        <authorList>
            <person name="Klenk H.-P."/>
        </authorList>
    </citation>
    <scope>NUCLEOTIDE SEQUENCE [LARGE SCALE GENOMIC DNA]</scope>
    <source>
        <strain evidence="3 4">DSM 44551</strain>
    </source>
</reference>
<proteinExistence type="predicted"/>
<evidence type="ECO:0000313" key="3">
    <source>
        <dbReference type="EMBL" id="MBB5435713.1"/>
    </source>
</evidence>
<name>A0A7W8VH07_9ACTN</name>
<feature type="domain" description="DNA-binding protein Rv2175c wHTH" evidence="2">
    <location>
        <begin position="9"/>
        <end position="57"/>
    </location>
</feature>
<gene>
    <name evidence="3" type="ORF">HDA36_005861</name>
</gene>
<feature type="domain" description="Rv2175c C-terminal" evidence="1">
    <location>
        <begin position="64"/>
        <end position="118"/>
    </location>
</feature>
<dbReference type="InterPro" id="IPR048576">
    <property type="entry name" value="Rv2175c_wHTH"/>
</dbReference>
<comment type="caution">
    <text evidence="3">The sequence shown here is derived from an EMBL/GenBank/DDBJ whole genome shotgun (WGS) entry which is preliminary data.</text>
</comment>
<evidence type="ECO:0000259" key="2">
    <source>
        <dbReference type="Pfam" id="PF21531"/>
    </source>
</evidence>
<dbReference type="Pfam" id="PF18367">
    <property type="entry name" value="Rv2175c_C"/>
    <property type="match status" value="1"/>
</dbReference>
<dbReference type="Pfam" id="PF21531">
    <property type="entry name" value="Rv2175c_wHTH"/>
    <property type="match status" value="1"/>
</dbReference>
<evidence type="ECO:0000259" key="1">
    <source>
        <dbReference type="Pfam" id="PF18367"/>
    </source>
</evidence>
<sequence>MNENDNRIDALVGDWMTVKDAAAALNVSPNRIKQFIRDHRLVGVKRGGELRIPAAFISGGDVLKGLPGTLTVLADCGFAEEEALDWLFTPDETLPGAPIDALAQNRGTEVRRRAQALAL</sequence>
<protein>
    <submittedName>
        <fullName evidence="3">Excisionase family DNA binding protein</fullName>
    </submittedName>
</protein>
<dbReference type="AlphaFoldDB" id="A0A7W8VH07"/>
<dbReference type="EMBL" id="JACHDB010000002">
    <property type="protein sequence ID" value="MBB5435713.1"/>
    <property type="molecule type" value="Genomic_DNA"/>
</dbReference>
<keyword evidence="4" id="KW-1185">Reference proteome</keyword>
<evidence type="ECO:0000313" key="4">
    <source>
        <dbReference type="Proteomes" id="UP000572635"/>
    </source>
</evidence>
<organism evidence="3 4">
    <name type="scientific">Nocardiopsis composta</name>
    <dbReference type="NCBI Taxonomy" id="157465"/>
    <lineage>
        <taxon>Bacteria</taxon>
        <taxon>Bacillati</taxon>
        <taxon>Actinomycetota</taxon>
        <taxon>Actinomycetes</taxon>
        <taxon>Streptosporangiales</taxon>
        <taxon>Nocardiopsidaceae</taxon>
        <taxon>Nocardiopsis</taxon>
    </lineage>
</organism>
<dbReference type="GO" id="GO:0003677">
    <property type="term" value="F:DNA binding"/>
    <property type="evidence" value="ECO:0007669"/>
    <property type="project" value="InterPro"/>
</dbReference>
<accession>A0A7W8VH07</accession>
<dbReference type="Proteomes" id="UP000572635">
    <property type="component" value="Unassembled WGS sequence"/>
</dbReference>
<dbReference type="RefSeq" id="WP_184398713.1">
    <property type="nucleotide sequence ID" value="NZ_BAAAJD010000027.1"/>
</dbReference>
<dbReference type="InterPro" id="IPR041098">
    <property type="entry name" value="Rv2175c_C"/>
</dbReference>